<evidence type="ECO:0000313" key="3">
    <source>
        <dbReference type="Proteomes" id="UP000652013"/>
    </source>
</evidence>
<accession>A0A8J3Y860</accession>
<gene>
    <name evidence="2" type="ORF">Sya03_24140</name>
</gene>
<proteinExistence type="predicted"/>
<dbReference type="EMBL" id="BOOY01000017">
    <property type="protein sequence ID" value="GIJ03062.1"/>
    <property type="molecule type" value="Genomic_DNA"/>
</dbReference>
<dbReference type="AlphaFoldDB" id="A0A8J3Y860"/>
<reference evidence="2" key="1">
    <citation type="submission" date="2021-01" db="EMBL/GenBank/DDBJ databases">
        <title>Whole genome shotgun sequence of Spirilliplanes yamanashiensis NBRC 15828.</title>
        <authorList>
            <person name="Komaki H."/>
            <person name="Tamura T."/>
        </authorList>
    </citation>
    <scope>NUCLEOTIDE SEQUENCE</scope>
    <source>
        <strain evidence="2">NBRC 15828</strain>
    </source>
</reference>
<dbReference type="RefSeq" id="WP_203938353.1">
    <property type="nucleotide sequence ID" value="NZ_BAAAGJ010000005.1"/>
</dbReference>
<sequence length="221" mass="24571">MASYNSSELHDKKYITLDQMIAYNDWEINFSYDPIENQSADVQYVHKLVSMSKEEVDKQRILPQGPEGAPEKPTVPDDKPKDPHEKDMPAVPNTEGTNGNVIRIDTDVMETFSGNVLKLEKYLDDSLTELAKLNLAPGIFGAGTNLYGVYVGKGEAQGLHGNVQAFIKALKETFFDLRADVDTMVSDFKTSEEIADMTTEQLETVFKESFGGITGLSKHVK</sequence>
<dbReference type="Proteomes" id="UP000652013">
    <property type="component" value="Unassembled WGS sequence"/>
</dbReference>
<keyword evidence="3" id="KW-1185">Reference proteome</keyword>
<feature type="compositionally biased region" description="Basic and acidic residues" evidence="1">
    <location>
        <begin position="74"/>
        <end position="88"/>
    </location>
</feature>
<comment type="caution">
    <text evidence="2">The sequence shown here is derived from an EMBL/GenBank/DDBJ whole genome shotgun (WGS) entry which is preliminary data.</text>
</comment>
<evidence type="ECO:0000313" key="2">
    <source>
        <dbReference type="EMBL" id="GIJ03062.1"/>
    </source>
</evidence>
<protein>
    <submittedName>
        <fullName evidence="2">Uncharacterized protein</fullName>
    </submittedName>
</protein>
<organism evidence="2 3">
    <name type="scientific">Spirilliplanes yamanashiensis</name>
    <dbReference type="NCBI Taxonomy" id="42233"/>
    <lineage>
        <taxon>Bacteria</taxon>
        <taxon>Bacillati</taxon>
        <taxon>Actinomycetota</taxon>
        <taxon>Actinomycetes</taxon>
        <taxon>Micromonosporales</taxon>
        <taxon>Micromonosporaceae</taxon>
        <taxon>Spirilliplanes</taxon>
    </lineage>
</organism>
<feature type="region of interest" description="Disordered" evidence="1">
    <location>
        <begin position="55"/>
        <end position="100"/>
    </location>
</feature>
<name>A0A8J3Y860_9ACTN</name>
<evidence type="ECO:0000256" key="1">
    <source>
        <dbReference type="SAM" id="MobiDB-lite"/>
    </source>
</evidence>